<feature type="transmembrane region" description="Helical" evidence="9">
    <location>
        <begin position="265"/>
        <end position="283"/>
    </location>
</feature>
<evidence type="ECO:0000256" key="9">
    <source>
        <dbReference type="SAM" id="Phobius"/>
    </source>
</evidence>
<dbReference type="SUPFAM" id="SSF52833">
    <property type="entry name" value="Thioredoxin-like"/>
    <property type="match status" value="1"/>
</dbReference>
<dbReference type="Gene3D" id="3.40.30.10">
    <property type="entry name" value="Glutaredoxin"/>
    <property type="match status" value="1"/>
</dbReference>
<evidence type="ECO:0000256" key="5">
    <source>
        <dbReference type="ARBA" id="ARBA00022729"/>
    </source>
</evidence>
<dbReference type="OrthoDB" id="67566at2759"/>
<comment type="similarity">
    <text evidence="3">Belongs to the OST3/OST6 family.</text>
</comment>
<dbReference type="GO" id="GO:0018279">
    <property type="term" value="P:protein N-linked glycosylation via asparagine"/>
    <property type="evidence" value="ECO:0007669"/>
    <property type="project" value="TreeGrafter"/>
</dbReference>
<protein>
    <submittedName>
        <fullName evidence="11">Uncharacterized protein</fullName>
    </submittedName>
</protein>
<dbReference type="EMBL" id="KQ965734">
    <property type="protein sequence ID" value="KXS20769.1"/>
    <property type="molecule type" value="Genomic_DNA"/>
</dbReference>
<evidence type="ECO:0000256" key="8">
    <source>
        <dbReference type="ARBA" id="ARBA00023136"/>
    </source>
</evidence>
<accession>A0A139AVP1</accession>
<name>A0A139AVP1_GONPJ</name>
<keyword evidence="6" id="KW-0256">Endoplasmic reticulum</keyword>
<keyword evidence="8 9" id="KW-0472">Membrane</keyword>
<dbReference type="GO" id="GO:0008250">
    <property type="term" value="C:oligosaccharyltransferase complex"/>
    <property type="evidence" value="ECO:0007669"/>
    <property type="project" value="TreeGrafter"/>
</dbReference>
<dbReference type="InterPro" id="IPR036249">
    <property type="entry name" value="Thioredoxin-like_sf"/>
</dbReference>
<keyword evidence="4 9" id="KW-0812">Transmembrane</keyword>
<evidence type="ECO:0000313" key="12">
    <source>
        <dbReference type="Proteomes" id="UP000070544"/>
    </source>
</evidence>
<evidence type="ECO:0000256" key="10">
    <source>
        <dbReference type="SAM" id="SignalP"/>
    </source>
</evidence>
<feature type="signal peptide" evidence="10">
    <location>
        <begin position="1"/>
        <end position="28"/>
    </location>
</feature>
<dbReference type="STRING" id="1344416.A0A139AVP1"/>
<evidence type="ECO:0000256" key="6">
    <source>
        <dbReference type="ARBA" id="ARBA00022824"/>
    </source>
</evidence>
<keyword evidence="7 9" id="KW-1133">Transmembrane helix</keyword>
<feature type="transmembrane region" description="Helical" evidence="9">
    <location>
        <begin position="183"/>
        <end position="203"/>
    </location>
</feature>
<dbReference type="OMA" id="VLFGMYS"/>
<evidence type="ECO:0000256" key="7">
    <source>
        <dbReference type="ARBA" id="ARBA00022989"/>
    </source>
</evidence>
<comment type="function">
    <text evidence="1">Subunit of the oligosaccharyl transferase (OST) complex that catalyzes the initial transfer of a defined glycan (Glc(3)Man(9)GlcNAc(2) in eukaryotes) from the lipid carrier dolichol-pyrophosphate to an asparagine residue within an Asn-X-Ser/Thr consensus motif in nascent polypeptide chains, the first step in protein N-glycosylation. N-glycosylation occurs cotranslationally and the complex associates with the Sec61 complex at the channel-forming translocon complex that mediates protein translocation across the endoplasmic reticulum (ER). All subunits are required for a maximal enzyme activity.</text>
</comment>
<dbReference type="Proteomes" id="UP000070544">
    <property type="component" value="Unassembled WGS sequence"/>
</dbReference>
<comment type="subcellular location">
    <subcellularLocation>
        <location evidence="2">Endoplasmic reticulum membrane</location>
        <topology evidence="2">Multi-pass membrane protein</topology>
    </subcellularLocation>
</comment>
<proteinExistence type="inferred from homology"/>
<evidence type="ECO:0000313" key="11">
    <source>
        <dbReference type="EMBL" id="KXS20769.1"/>
    </source>
</evidence>
<gene>
    <name evidence="11" type="ORF">M427DRAFT_51731</name>
</gene>
<keyword evidence="5 10" id="KW-0732">Signal</keyword>
<reference evidence="11 12" key="1">
    <citation type="journal article" date="2015" name="Genome Biol. Evol.">
        <title>Phylogenomic analyses indicate that early fungi evolved digesting cell walls of algal ancestors of land plants.</title>
        <authorList>
            <person name="Chang Y."/>
            <person name="Wang S."/>
            <person name="Sekimoto S."/>
            <person name="Aerts A.L."/>
            <person name="Choi C."/>
            <person name="Clum A."/>
            <person name="LaButti K.M."/>
            <person name="Lindquist E.A."/>
            <person name="Yee Ngan C."/>
            <person name="Ohm R.A."/>
            <person name="Salamov A.A."/>
            <person name="Grigoriev I.V."/>
            <person name="Spatafora J.W."/>
            <person name="Berbee M.L."/>
        </authorList>
    </citation>
    <scope>NUCLEOTIDE SEQUENCE [LARGE SCALE GENOMIC DNA]</scope>
    <source>
        <strain evidence="11 12">JEL478</strain>
    </source>
</reference>
<dbReference type="PANTHER" id="PTHR12692">
    <property type="entry name" value="DOLICHYL-DIPHOSPHOOLIGOSACCHARIDE--PROTEIN GLYCOSYLTRANSFERASE-RELATED"/>
    <property type="match status" value="1"/>
</dbReference>
<evidence type="ECO:0000256" key="2">
    <source>
        <dbReference type="ARBA" id="ARBA00004477"/>
    </source>
</evidence>
<keyword evidence="12" id="KW-1185">Reference proteome</keyword>
<sequence>MTLHRRRLPLAAILLCAVLLVFSSTVSGAPAGDKLDQLNKRLSSNPSSPITLSQKDYELFTSKPRNYSLIVVLTAMQSQLNCHICRDFEPELKDVTAAWARQKAPNTLFFGVLDFKDAQATFQSLQVRTVPIVYYFPPTASATGKVEPETYDVPRKGKDAEDFANWVEATAHVKIGYKKPLNYAAIFSALLVVMLVIVLGKLFSDNILWVLQNKLVWMALGLVFVIMMTSATMWNSIRGAEYVGVRNGQPEVIAPGFGNQYVVETQVVGLMYGLVSLSFVGMVHAREAKGVLGQWGPLVLLGIFMFLLSWLFAVFKRKNGGYPFGLLF</sequence>
<dbReference type="Pfam" id="PF04756">
    <property type="entry name" value="OST3_OST6"/>
    <property type="match status" value="1"/>
</dbReference>
<feature type="transmembrane region" description="Helical" evidence="9">
    <location>
        <begin position="215"/>
        <end position="234"/>
    </location>
</feature>
<feature type="chain" id="PRO_5007296456" evidence="10">
    <location>
        <begin position="29"/>
        <end position="328"/>
    </location>
</feature>
<evidence type="ECO:0000256" key="1">
    <source>
        <dbReference type="ARBA" id="ARBA00002791"/>
    </source>
</evidence>
<evidence type="ECO:0000256" key="3">
    <source>
        <dbReference type="ARBA" id="ARBA00009561"/>
    </source>
</evidence>
<dbReference type="AlphaFoldDB" id="A0A139AVP1"/>
<feature type="transmembrane region" description="Helical" evidence="9">
    <location>
        <begin position="295"/>
        <end position="315"/>
    </location>
</feature>
<evidence type="ECO:0000256" key="4">
    <source>
        <dbReference type="ARBA" id="ARBA00022692"/>
    </source>
</evidence>
<organism evidence="11 12">
    <name type="scientific">Gonapodya prolifera (strain JEL478)</name>
    <name type="common">Monoblepharis prolifera</name>
    <dbReference type="NCBI Taxonomy" id="1344416"/>
    <lineage>
        <taxon>Eukaryota</taxon>
        <taxon>Fungi</taxon>
        <taxon>Fungi incertae sedis</taxon>
        <taxon>Chytridiomycota</taxon>
        <taxon>Chytridiomycota incertae sedis</taxon>
        <taxon>Monoblepharidomycetes</taxon>
        <taxon>Monoblepharidales</taxon>
        <taxon>Gonapodyaceae</taxon>
        <taxon>Gonapodya</taxon>
    </lineage>
</organism>
<dbReference type="PANTHER" id="PTHR12692:SF0">
    <property type="entry name" value="GH11935P"/>
    <property type="match status" value="1"/>
</dbReference>
<dbReference type="InterPro" id="IPR021149">
    <property type="entry name" value="OligosaccharylTrfase_OST3/OST6"/>
</dbReference>